<dbReference type="Proteomes" id="UP000683925">
    <property type="component" value="Unassembled WGS sequence"/>
</dbReference>
<evidence type="ECO:0000313" key="2">
    <source>
        <dbReference type="Proteomes" id="UP000683925"/>
    </source>
</evidence>
<reference evidence="1" key="1">
    <citation type="submission" date="2021-01" db="EMBL/GenBank/DDBJ databases">
        <authorList>
            <consortium name="Genoscope - CEA"/>
            <person name="William W."/>
        </authorList>
    </citation>
    <scope>NUCLEOTIDE SEQUENCE</scope>
</reference>
<sequence>MSLFNIVQLGCQLKIAQGKIAQGNQTHSACFYFLISRSFQEKHYITFDLKQIDIRVRETQILHLYAIIIGLKIYQKQYEESFRRYISDRLNEQNLKIQILLHQQRIIYQIWEYVFQKFQQLKKIVQKDLIFNFIFVISKILVGMENPFIDVSKLRYLIIDEADQQ</sequence>
<protein>
    <submittedName>
        <fullName evidence="1">Uncharacterized protein</fullName>
    </submittedName>
</protein>
<keyword evidence="2" id="KW-1185">Reference proteome</keyword>
<proteinExistence type="predicted"/>
<accession>A0A8S1TEG4</accession>
<dbReference type="AlphaFoldDB" id="A0A8S1TEG4"/>
<gene>
    <name evidence="1" type="ORF">POCTA_138.1.T0220201</name>
</gene>
<name>A0A8S1TEG4_PAROT</name>
<dbReference type="EMBL" id="CAJJDP010000022">
    <property type="protein sequence ID" value="CAD8149379.1"/>
    <property type="molecule type" value="Genomic_DNA"/>
</dbReference>
<comment type="caution">
    <text evidence="1">The sequence shown here is derived from an EMBL/GenBank/DDBJ whole genome shotgun (WGS) entry which is preliminary data.</text>
</comment>
<organism evidence="1 2">
    <name type="scientific">Paramecium octaurelia</name>
    <dbReference type="NCBI Taxonomy" id="43137"/>
    <lineage>
        <taxon>Eukaryota</taxon>
        <taxon>Sar</taxon>
        <taxon>Alveolata</taxon>
        <taxon>Ciliophora</taxon>
        <taxon>Intramacronucleata</taxon>
        <taxon>Oligohymenophorea</taxon>
        <taxon>Peniculida</taxon>
        <taxon>Parameciidae</taxon>
        <taxon>Paramecium</taxon>
    </lineage>
</organism>
<evidence type="ECO:0000313" key="1">
    <source>
        <dbReference type="EMBL" id="CAD8149379.1"/>
    </source>
</evidence>